<evidence type="ECO:0000256" key="1">
    <source>
        <dbReference type="SAM" id="MobiDB-lite"/>
    </source>
</evidence>
<sequence length="95" mass="10146">MSAPSASVLGAFDASGEPRPVEGGRGLAWRCGGVVLKPVDDAREHEWTCEAYDAWPVDAAVGVPRPLRTADGAWSHDGWAAPDLTRELWVFGEVS</sequence>
<proteinExistence type="predicted"/>
<name>A0A6J4N8F7_9ACTN</name>
<accession>A0A6J4N8F7</accession>
<gene>
    <name evidence="2" type="ORF">AVDCRST_MAG60-654</name>
</gene>
<feature type="region of interest" description="Disordered" evidence="1">
    <location>
        <begin position="1"/>
        <end position="23"/>
    </location>
</feature>
<protein>
    <submittedName>
        <fullName evidence="2">Uncharacterized protein</fullName>
    </submittedName>
</protein>
<evidence type="ECO:0000313" key="2">
    <source>
        <dbReference type="EMBL" id="CAA9378026.1"/>
    </source>
</evidence>
<dbReference type="EMBL" id="CADCUN010000071">
    <property type="protein sequence ID" value="CAA9378026.1"/>
    <property type="molecule type" value="Genomic_DNA"/>
</dbReference>
<reference evidence="2" key="1">
    <citation type="submission" date="2020-02" db="EMBL/GenBank/DDBJ databases">
        <authorList>
            <person name="Meier V. D."/>
        </authorList>
    </citation>
    <scope>NUCLEOTIDE SEQUENCE</scope>
    <source>
        <strain evidence="2">AVDCRST_MAG60</strain>
    </source>
</reference>
<dbReference type="AlphaFoldDB" id="A0A6J4N8F7"/>
<organism evidence="2">
    <name type="scientific">uncultured Nocardioides sp</name>
    <dbReference type="NCBI Taxonomy" id="198441"/>
    <lineage>
        <taxon>Bacteria</taxon>
        <taxon>Bacillati</taxon>
        <taxon>Actinomycetota</taxon>
        <taxon>Actinomycetes</taxon>
        <taxon>Propionibacteriales</taxon>
        <taxon>Nocardioidaceae</taxon>
        <taxon>Nocardioides</taxon>
        <taxon>environmental samples</taxon>
    </lineage>
</organism>